<evidence type="ECO:0000313" key="1">
    <source>
        <dbReference type="EMBL" id="OGK64876.1"/>
    </source>
</evidence>
<name>A0A1F7KAJ7_9BACT</name>
<comment type="caution">
    <text evidence="1">The sequence shown here is derived from an EMBL/GenBank/DDBJ whole genome shotgun (WGS) entry which is preliminary data.</text>
</comment>
<sequence length="138" mass="16461">MPIEFWSNRRLNKEQINATNYFDDRRPLRSTKPKDSYEQILERDVALSLLGEIRNADKRSRYAVIYWGIIIPEEIVYIVDPQQIRKYNPNCVDSTFTNLWVYSSNIHPDLNKPWEHLILLSPNHQYPHPYSKMLDLNG</sequence>
<dbReference type="Proteomes" id="UP000178450">
    <property type="component" value="Unassembled WGS sequence"/>
</dbReference>
<proteinExistence type="predicted"/>
<dbReference type="AlphaFoldDB" id="A0A1F7KAJ7"/>
<dbReference type="EMBL" id="MGBG01000013">
    <property type="protein sequence ID" value="OGK64876.1"/>
    <property type="molecule type" value="Genomic_DNA"/>
</dbReference>
<evidence type="ECO:0000313" key="2">
    <source>
        <dbReference type="Proteomes" id="UP000178450"/>
    </source>
</evidence>
<organism evidence="1 2">
    <name type="scientific">Candidatus Roizmanbacteria bacterium RIFOXYA1_FULL_41_12</name>
    <dbReference type="NCBI Taxonomy" id="1802082"/>
    <lineage>
        <taxon>Bacteria</taxon>
        <taxon>Candidatus Roizmaniibacteriota</taxon>
    </lineage>
</organism>
<protein>
    <submittedName>
        <fullName evidence="1">Uncharacterized protein</fullName>
    </submittedName>
</protein>
<gene>
    <name evidence="1" type="ORF">A2209_04210</name>
</gene>
<reference evidence="1 2" key="1">
    <citation type="journal article" date="2016" name="Nat. Commun.">
        <title>Thousands of microbial genomes shed light on interconnected biogeochemical processes in an aquifer system.</title>
        <authorList>
            <person name="Anantharaman K."/>
            <person name="Brown C.T."/>
            <person name="Hug L.A."/>
            <person name="Sharon I."/>
            <person name="Castelle C.J."/>
            <person name="Probst A.J."/>
            <person name="Thomas B.C."/>
            <person name="Singh A."/>
            <person name="Wilkins M.J."/>
            <person name="Karaoz U."/>
            <person name="Brodie E.L."/>
            <person name="Williams K.H."/>
            <person name="Hubbard S.S."/>
            <person name="Banfield J.F."/>
        </authorList>
    </citation>
    <scope>NUCLEOTIDE SEQUENCE [LARGE SCALE GENOMIC DNA]</scope>
</reference>
<accession>A0A1F7KAJ7</accession>